<evidence type="ECO:0000313" key="4">
    <source>
        <dbReference type="EMBL" id="OEU05705.1"/>
    </source>
</evidence>
<feature type="region of interest" description="Disordered" evidence="2">
    <location>
        <begin position="308"/>
        <end position="357"/>
    </location>
</feature>
<dbReference type="CDD" id="cd00590">
    <property type="entry name" value="RRM_SF"/>
    <property type="match status" value="1"/>
</dbReference>
<dbReference type="KEGG" id="fcy:FRACYDRAFT_258583"/>
<sequence length="602" mass="66636">MILDPEEIYTKCIKEQIFDLGFIGGGSGALNDNNNTVNSNNSAVIDDDNDNDEEIQQELEDLCIDLREIYDEGDSYLRNSKDKIKNNKQQVEEGRALLAKDRVITETYLISPLLVTIQQQQQSEEEESESELESSSSLLLLKERKGKVIELLKQYEKGTKVQFQPPHPNVFMSYIQALKSVNLSVSSCALTNPIDIITNLRRIRFLYQKAITFVGKPMKKGPTNSRAAAAVASDNNNNVDELDYETSLRCLCHEYSIFEKYFGSNKSYSECIKVTQKKLSKAFANQAVQETQAQAQAQTSIGIDAADDDVTTKATSQSKKRKLLEENRPNEGGGGIDPKPPPAKKQKGGGENEETDHPYQKTFSALLSQRQQQQKHKIKIGKLEYPAHPYTVKVSCLHPNTEDMDLVNALRPKCGSIVHAKIMREKHNKTKSKGWGLVQFEERTSVEKALQLSDSVDIKMKCVKIERSHIAAVSLVAVPPSNLDQNRNHSARGGSGTGSHHHQNRNRNARGGGGGGGGGGLNENNKNKHPKKEKDIGDGEGKTKTTTSNNRRNNNDLQQEQQKGGDGDVDMNKKPTSSSTAKTTNASKKSVLTFLPRGVGKK</sequence>
<feature type="compositionally biased region" description="Basic residues" evidence="2">
    <location>
        <begin position="499"/>
        <end position="508"/>
    </location>
</feature>
<dbReference type="SUPFAM" id="SSF54928">
    <property type="entry name" value="RNA-binding domain, RBD"/>
    <property type="match status" value="1"/>
</dbReference>
<keyword evidence="5" id="KW-1185">Reference proteome</keyword>
<dbReference type="InParanoid" id="A0A1E7EII9"/>
<evidence type="ECO:0000313" key="5">
    <source>
        <dbReference type="Proteomes" id="UP000095751"/>
    </source>
</evidence>
<dbReference type="Gene3D" id="3.30.70.330">
    <property type="match status" value="1"/>
</dbReference>
<proteinExistence type="predicted"/>
<dbReference type="Pfam" id="PF00076">
    <property type="entry name" value="RRM_1"/>
    <property type="match status" value="1"/>
</dbReference>
<feature type="compositionally biased region" description="Basic and acidic residues" evidence="2">
    <location>
        <begin position="563"/>
        <end position="573"/>
    </location>
</feature>
<name>A0A1E7EII9_9STRA</name>
<feature type="domain" description="RRM" evidence="3">
    <location>
        <begin position="390"/>
        <end position="470"/>
    </location>
</feature>
<evidence type="ECO:0000256" key="2">
    <source>
        <dbReference type="SAM" id="MobiDB-lite"/>
    </source>
</evidence>
<dbReference type="Proteomes" id="UP000095751">
    <property type="component" value="Unassembled WGS sequence"/>
</dbReference>
<dbReference type="OrthoDB" id="198184at2759"/>
<feature type="compositionally biased region" description="Gly residues" evidence="2">
    <location>
        <begin position="510"/>
        <end position="521"/>
    </location>
</feature>
<dbReference type="PROSITE" id="PS50102">
    <property type="entry name" value="RRM"/>
    <property type="match status" value="1"/>
</dbReference>
<gene>
    <name evidence="4" type="ORF">FRACYDRAFT_258583</name>
</gene>
<dbReference type="AlphaFoldDB" id="A0A1E7EII9"/>
<reference evidence="4 5" key="1">
    <citation type="submission" date="2016-09" db="EMBL/GenBank/DDBJ databases">
        <title>Extensive genetic diversity and differential bi-allelic expression allows diatom success in the polar Southern Ocean.</title>
        <authorList>
            <consortium name="DOE Joint Genome Institute"/>
            <person name="Mock T."/>
            <person name="Otillar R.P."/>
            <person name="Strauss J."/>
            <person name="Dupont C."/>
            <person name="Frickenhaus S."/>
            <person name="Maumus F."/>
            <person name="Mcmullan M."/>
            <person name="Sanges R."/>
            <person name="Schmutz J."/>
            <person name="Toseland A."/>
            <person name="Valas R."/>
            <person name="Veluchamy A."/>
            <person name="Ward B.J."/>
            <person name="Allen A."/>
            <person name="Barry K."/>
            <person name="Falciatore A."/>
            <person name="Ferrante M."/>
            <person name="Fortunato A.E."/>
            <person name="Gloeckner G."/>
            <person name="Gruber A."/>
            <person name="Hipkin R."/>
            <person name="Janech M."/>
            <person name="Kroth P."/>
            <person name="Leese F."/>
            <person name="Lindquist E."/>
            <person name="Lyon B.R."/>
            <person name="Martin J."/>
            <person name="Mayer C."/>
            <person name="Parker M."/>
            <person name="Quesneville H."/>
            <person name="Raymond J."/>
            <person name="Uhlig C."/>
            <person name="Valentin K.U."/>
            <person name="Worden A.Z."/>
            <person name="Armbrust E.V."/>
            <person name="Bowler C."/>
            <person name="Green B."/>
            <person name="Moulton V."/>
            <person name="Van Oosterhout C."/>
            <person name="Grigoriev I."/>
        </authorList>
    </citation>
    <scope>NUCLEOTIDE SEQUENCE [LARGE SCALE GENOMIC DNA]</scope>
    <source>
        <strain evidence="4 5">CCMP1102</strain>
    </source>
</reference>
<keyword evidence="1" id="KW-0694">RNA-binding</keyword>
<organism evidence="4 5">
    <name type="scientific">Fragilariopsis cylindrus CCMP1102</name>
    <dbReference type="NCBI Taxonomy" id="635003"/>
    <lineage>
        <taxon>Eukaryota</taxon>
        <taxon>Sar</taxon>
        <taxon>Stramenopiles</taxon>
        <taxon>Ochrophyta</taxon>
        <taxon>Bacillariophyta</taxon>
        <taxon>Bacillariophyceae</taxon>
        <taxon>Bacillariophycidae</taxon>
        <taxon>Bacillariales</taxon>
        <taxon>Bacillariaceae</taxon>
        <taxon>Fragilariopsis</taxon>
    </lineage>
</organism>
<dbReference type="GO" id="GO:0003723">
    <property type="term" value="F:RNA binding"/>
    <property type="evidence" value="ECO:0007669"/>
    <property type="project" value="UniProtKB-UniRule"/>
</dbReference>
<accession>A0A1E7EII9</accession>
<dbReference type="EMBL" id="KV784523">
    <property type="protein sequence ID" value="OEU05705.1"/>
    <property type="molecule type" value="Genomic_DNA"/>
</dbReference>
<dbReference type="InterPro" id="IPR012677">
    <property type="entry name" value="Nucleotide-bd_a/b_plait_sf"/>
</dbReference>
<evidence type="ECO:0000256" key="1">
    <source>
        <dbReference type="PROSITE-ProRule" id="PRU00176"/>
    </source>
</evidence>
<feature type="compositionally biased region" description="Low complexity" evidence="2">
    <location>
        <begin position="574"/>
        <end position="590"/>
    </location>
</feature>
<dbReference type="InterPro" id="IPR035979">
    <property type="entry name" value="RBD_domain_sf"/>
</dbReference>
<feature type="compositionally biased region" description="Basic and acidic residues" evidence="2">
    <location>
        <begin position="532"/>
        <end position="543"/>
    </location>
</feature>
<feature type="region of interest" description="Disordered" evidence="2">
    <location>
        <begin position="481"/>
        <end position="602"/>
    </location>
</feature>
<evidence type="ECO:0000259" key="3">
    <source>
        <dbReference type="PROSITE" id="PS50102"/>
    </source>
</evidence>
<dbReference type="InterPro" id="IPR000504">
    <property type="entry name" value="RRM_dom"/>
</dbReference>
<protein>
    <recommendedName>
        <fullName evidence="3">RRM domain-containing protein</fullName>
    </recommendedName>
</protein>
<dbReference type="SMART" id="SM00360">
    <property type="entry name" value="RRM"/>
    <property type="match status" value="1"/>
</dbReference>